<sequence length="250" mass="27843">MHVSYLSGKETGMYPGSIRSNNHSLPAQNFGSATPYTDYMGYHHEQSLENQGQPSGWGSPYSMQREDWNAYGAGSSSTSGSSPGQVSHIAANYNSLNSATSSLNTINTDQIAPHNQRLRSYDWMRKTGSSNNAGKTRTKEKYRVVYTEQQRLELEKEFHCNRYITIKRKSELAGHLGLSERQVKIWFQNRRAKERKMIKKKICQFDGSGGSVQSDSGSVSPAEMPASLFPPSHTISGLQAIEIQQVIIAD</sequence>
<dbReference type="PROSITE" id="PS50071">
    <property type="entry name" value="HOMEOBOX_2"/>
    <property type="match status" value="1"/>
</dbReference>
<dbReference type="PANTHER" id="PTHR24332">
    <property type="entry name" value="HOMEOBOX PROTEIN CDX"/>
    <property type="match status" value="1"/>
</dbReference>
<dbReference type="CDD" id="cd00086">
    <property type="entry name" value="homeodomain"/>
    <property type="match status" value="1"/>
</dbReference>
<dbReference type="SMART" id="SM00389">
    <property type="entry name" value="HOX"/>
    <property type="match status" value="1"/>
</dbReference>
<dbReference type="PRINTS" id="PR00031">
    <property type="entry name" value="HTHREPRESSR"/>
</dbReference>
<comment type="subcellular location">
    <subcellularLocation>
        <location evidence="1 6 7">Nucleus</location>
    </subcellularLocation>
</comment>
<feature type="DNA-binding region" description="Homeobox" evidence="6">
    <location>
        <begin position="139"/>
        <end position="198"/>
    </location>
</feature>
<name>A0AA97K7G7_EUBMA</name>
<dbReference type="GO" id="GO:0030154">
    <property type="term" value="P:cell differentiation"/>
    <property type="evidence" value="ECO:0007669"/>
    <property type="project" value="TreeGrafter"/>
</dbReference>
<dbReference type="RefSeq" id="XP_054852850.1">
    <property type="nucleotide sequence ID" value="XM_054996875.1"/>
</dbReference>
<dbReference type="InterPro" id="IPR000047">
    <property type="entry name" value="HTH_motif"/>
</dbReference>
<dbReference type="CTD" id="1046"/>
<feature type="domain" description="Homeobox" evidence="8">
    <location>
        <begin position="137"/>
        <end position="197"/>
    </location>
</feature>
<evidence type="ECO:0000313" key="10">
    <source>
        <dbReference type="RefSeq" id="XP_054852850.1"/>
    </source>
</evidence>
<dbReference type="PROSITE" id="PS00027">
    <property type="entry name" value="HOMEOBOX_1"/>
    <property type="match status" value="1"/>
</dbReference>
<dbReference type="GO" id="GO:0009948">
    <property type="term" value="P:anterior/posterior axis specification"/>
    <property type="evidence" value="ECO:0007669"/>
    <property type="project" value="TreeGrafter"/>
</dbReference>
<gene>
    <name evidence="10" type="primary">CDX4</name>
</gene>
<dbReference type="InterPro" id="IPR009057">
    <property type="entry name" value="Homeodomain-like_sf"/>
</dbReference>
<protein>
    <submittedName>
        <fullName evidence="10">Homeobox protein CDX-4</fullName>
    </submittedName>
</protein>
<keyword evidence="3 6" id="KW-0238">DNA-binding</keyword>
<evidence type="ECO:0000256" key="6">
    <source>
        <dbReference type="PROSITE-ProRule" id="PRU00108"/>
    </source>
</evidence>
<comment type="similarity">
    <text evidence="2">Belongs to the Caudal homeobox family.</text>
</comment>
<evidence type="ECO:0000313" key="9">
    <source>
        <dbReference type="Proteomes" id="UP001190640"/>
    </source>
</evidence>
<dbReference type="Gene3D" id="1.10.10.60">
    <property type="entry name" value="Homeodomain-like"/>
    <property type="match status" value="1"/>
</dbReference>
<evidence type="ECO:0000256" key="2">
    <source>
        <dbReference type="ARBA" id="ARBA00010341"/>
    </source>
</evidence>
<dbReference type="GO" id="GO:0000977">
    <property type="term" value="F:RNA polymerase II transcription regulatory region sequence-specific DNA binding"/>
    <property type="evidence" value="ECO:0007669"/>
    <property type="project" value="TreeGrafter"/>
</dbReference>
<accession>A0AA97K7G7</accession>
<dbReference type="InterPro" id="IPR047152">
    <property type="entry name" value="Caudal_homeobox"/>
</dbReference>
<dbReference type="FunFam" id="1.10.10.60:FF:000089">
    <property type="entry name" value="Caudal type homeobox 4"/>
    <property type="match status" value="1"/>
</dbReference>
<dbReference type="InterPro" id="IPR006820">
    <property type="entry name" value="Caudal_activation_dom"/>
</dbReference>
<dbReference type="GO" id="GO:0000981">
    <property type="term" value="F:DNA-binding transcription factor activity, RNA polymerase II-specific"/>
    <property type="evidence" value="ECO:0007669"/>
    <property type="project" value="InterPro"/>
</dbReference>
<dbReference type="Pfam" id="PF00046">
    <property type="entry name" value="Homeodomain"/>
    <property type="match status" value="1"/>
</dbReference>
<proteinExistence type="inferred from homology"/>
<dbReference type="GO" id="GO:0009887">
    <property type="term" value="P:animal organ morphogenesis"/>
    <property type="evidence" value="ECO:0007669"/>
    <property type="project" value="TreeGrafter"/>
</dbReference>
<organism evidence="9 10">
    <name type="scientific">Eublepharis macularius</name>
    <name type="common">Leopard gecko</name>
    <name type="synonym">Cyrtodactylus macularius</name>
    <dbReference type="NCBI Taxonomy" id="481883"/>
    <lineage>
        <taxon>Eukaryota</taxon>
        <taxon>Metazoa</taxon>
        <taxon>Chordata</taxon>
        <taxon>Craniata</taxon>
        <taxon>Vertebrata</taxon>
        <taxon>Euteleostomi</taxon>
        <taxon>Lepidosauria</taxon>
        <taxon>Squamata</taxon>
        <taxon>Bifurcata</taxon>
        <taxon>Gekkota</taxon>
        <taxon>Eublepharidae</taxon>
        <taxon>Eublepharinae</taxon>
        <taxon>Eublepharis</taxon>
    </lineage>
</organism>
<keyword evidence="9" id="KW-1185">Reference proteome</keyword>
<dbReference type="SUPFAM" id="SSF46689">
    <property type="entry name" value="Homeodomain-like"/>
    <property type="match status" value="1"/>
</dbReference>
<keyword evidence="5 6" id="KW-0539">Nucleus</keyword>
<dbReference type="InterPro" id="IPR017970">
    <property type="entry name" value="Homeobox_CS"/>
</dbReference>
<evidence type="ECO:0000256" key="3">
    <source>
        <dbReference type="ARBA" id="ARBA00023125"/>
    </source>
</evidence>
<dbReference type="InterPro" id="IPR020479">
    <property type="entry name" value="HD_metazoa"/>
</dbReference>
<keyword evidence="4 6" id="KW-0371">Homeobox</keyword>
<reference evidence="10" key="1">
    <citation type="submission" date="2025-08" db="UniProtKB">
        <authorList>
            <consortium name="RefSeq"/>
        </authorList>
    </citation>
    <scope>IDENTIFICATION</scope>
    <source>
        <tissue evidence="10">Blood</tissue>
    </source>
</reference>
<evidence type="ECO:0000256" key="5">
    <source>
        <dbReference type="ARBA" id="ARBA00023242"/>
    </source>
</evidence>
<evidence type="ECO:0000259" key="8">
    <source>
        <dbReference type="PROSITE" id="PS50071"/>
    </source>
</evidence>
<dbReference type="GO" id="GO:0005634">
    <property type="term" value="C:nucleus"/>
    <property type="evidence" value="ECO:0007669"/>
    <property type="project" value="UniProtKB-SubCell"/>
</dbReference>
<evidence type="ECO:0000256" key="4">
    <source>
        <dbReference type="ARBA" id="ARBA00023155"/>
    </source>
</evidence>
<dbReference type="GeneID" id="129341597"/>
<evidence type="ECO:0000256" key="1">
    <source>
        <dbReference type="ARBA" id="ARBA00004123"/>
    </source>
</evidence>
<dbReference type="AlphaFoldDB" id="A0AA97K7G7"/>
<dbReference type="Pfam" id="PF04731">
    <property type="entry name" value="Caudal_act"/>
    <property type="match status" value="1"/>
</dbReference>
<dbReference type="PRINTS" id="PR00024">
    <property type="entry name" value="HOMEOBOX"/>
</dbReference>
<dbReference type="Proteomes" id="UP001190640">
    <property type="component" value="Chromosome 13"/>
</dbReference>
<dbReference type="PANTHER" id="PTHR24332:SF15">
    <property type="entry name" value="HOMEOBOX PROTEIN CDX-4"/>
    <property type="match status" value="1"/>
</dbReference>
<dbReference type="InterPro" id="IPR001356">
    <property type="entry name" value="HD"/>
</dbReference>
<dbReference type="KEGG" id="emc:129341597"/>
<evidence type="ECO:0000256" key="7">
    <source>
        <dbReference type="RuleBase" id="RU000682"/>
    </source>
</evidence>